<dbReference type="AlphaFoldDB" id="M2R465"/>
<accession>M2R465</accession>
<gene>
    <name evidence="5" type="ORF">CERSUDRAFT_87059</name>
</gene>
<feature type="chain" id="PRO_5004024235" description="Vacuolar sorting protein Vps3844 C-terminal domain-containing protein" evidence="3">
    <location>
        <begin position="17"/>
        <end position="369"/>
    </location>
</feature>
<feature type="signal peptide" evidence="3">
    <location>
        <begin position="1"/>
        <end position="16"/>
    </location>
</feature>
<dbReference type="HOGENOM" id="CLU_754738_0_0_1"/>
<name>M2R465_CERS8</name>
<reference evidence="5 6" key="1">
    <citation type="journal article" date="2012" name="Proc. Natl. Acad. Sci. U.S.A.">
        <title>Comparative genomics of Ceriporiopsis subvermispora and Phanerochaete chrysosporium provide insight into selective ligninolysis.</title>
        <authorList>
            <person name="Fernandez-Fueyo E."/>
            <person name="Ruiz-Duenas F.J."/>
            <person name="Ferreira P."/>
            <person name="Floudas D."/>
            <person name="Hibbett D.S."/>
            <person name="Canessa P."/>
            <person name="Larrondo L.F."/>
            <person name="James T.Y."/>
            <person name="Seelenfreund D."/>
            <person name="Lobos S."/>
            <person name="Polanco R."/>
            <person name="Tello M."/>
            <person name="Honda Y."/>
            <person name="Watanabe T."/>
            <person name="Watanabe T."/>
            <person name="Ryu J.S."/>
            <person name="Kubicek C.P."/>
            <person name="Schmoll M."/>
            <person name="Gaskell J."/>
            <person name="Hammel K.E."/>
            <person name="St John F.J."/>
            <person name="Vanden Wymelenberg A."/>
            <person name="Sabat G."/>
            <person name="Splinter BonDurant S."/>
            <person name="Syed K."/>
            <person name="Yadav J.S."/>
            <person name="Doddapaneni H."/>
            <person name="Subramanian V."/>
            <person name="Lavin J.L."/>
            <person name="Oguiza J.A."/>
            <person name="Perez G."/>
            <person name="Pisabarro A.G."/>
            <person name="Ramirez L."/>
            <person name="Santoyo F."/>
            <person name="Master E."/>
            <person name="Coutinho P.M."/>
            <person name="Henrissat B."/>
            <person name="Lombard V."/>
            <person name="Magnuson J.K."/>
            <person name="Kuees U."/>
            <person name="Hori C."/>
            <person name="Igarashi K."/>
            <person name="Samejima M."/>
            <person name="Held B.W."/>
            <person name="Barry K.W."/>
            <person name="LaButti K.M."/>
            <person name="Lapidus A."/>
            <person name="Lindquist E.A."/>
            <person name="Lucas S.M."/>
            <person name="Riley R."/>
            <person name="Salamov A.A."/>
            <person name="Hoffmeister D."/>
            <person name="Schwenk D."/>
            <person name="Hadar Y."/>
            <person name="Yarden O."/>
            <person name="de Vries R.P."/>
            <person name="Wiebenga A."/>
            <person name="Stenlid J."/>
            <person name="Eastwood D."/>
            <person name="Grigoriev I.V."/>
            <person name="Berka R.M."/>
            <person name="Blanchette R.A."/>
            <person name="Kersten P."/>
            <person name="Martinez A.T."/>
            <person name="Vicuna R."/>
            <person name="Cullen D."/>
        </authorList>
    </citation>
    <scope>NUCLEOTIDE SEQUENCE [LARGE SCALE GENOMIC DNA]</scope>
    <source>
        <strain evidence="5 6">B</strain>
    </source>
</reference>
<feature type="transmembrane region" description="Helical" evidence="2">
    <location>
        <begin position="325"/>
        <end position="346"/>
    </location>
</feature>
<sequence length="369" mass="39329">MKAFSVCLLLAGLSQAVQLYFNPEPYLPTKLSPGQANAALARHLGLESFERIGNDEELYSALAQQEPFVGRGHENALLLSLSEDDAADIIPPSLSPSLSFQQPLRIYSSLIPTYLERARHAYSHVYAQFSKPVGTPRILDIFSVPSPATEAFLSEMTALVEFLEDESTTDKFAALELRGLSAIAVQYGRASEQYRIASETIRGVLQSTLARPDIKLALMTAPRAAFERATSKRQDVLQQPPQSPLPQPTPAPMPAEPISGGVCYTTADVCANATDSCSGHGECAQASKAGRTCFVCACSATINEKGQTENWAGAACERKDVSGPFVLLTGTVVALILLIGGSIALLSGIGEQDLPSTLTGGVVPTTKRD</sequence>
<dbReference type="EMBL" id="KB445805">
    <property type="protein sequence ID" value="EMD33726.1"/>
    <property type="molecule type" value="Genomic_DNA"/>
</dbReference>
<dbReference type="Proteomes" id="UP000016930">
    <property type="component" value="Unassembled WGS sequence"/>
</dbReference>
<feature type="region of interest" description="Disordered" evidence="1">
    <location>
        <begin position="229"/>
        <end position="254"/>
    </location>
</feature>
<evidence type="ECO:0000256" key="2">
    <source>
        <dbReference type="SAM" id="Phobius"/>
    </source>
</evidence>
<dbReference type="Pfam" id="PF12955">
    <property type="entry name" value="Vps3844_C"/>
    <property type="match status" value="1"/>
</dbReference>
<keyword evidence="6" id="KW-1185">Reference proteome</keyword>
<keyword evidence="2" id="KW-0812">Transmembrane</keyword>
<evidence type="ECO:0000313" key="5">
    <source>
        <dbReference type="EMBL" id="EMD33726.1"/>
    </source>
</evidence>
<evidence type="ECO:0000259" key="4">
    <source>
        <dbReference type="Pfam" id="PF12955"/>
    </source>
</evidence>
<keyword evidence="3" id="KW-0732">Signal</keyword>
<organism evidence="5 6">
    <name type="scientific">Ceriporiopsis subvermispora (strain B)</name>
    <name type="common">White-rot fungus</name>
    <name type="synonym">Gelatoporia subvermispora</name>
    <dbReference type="NCBI Taxonomy" id="914234"/>
    <lineage>
        <taxon>Eukaryota</taxon>
        <taxon>Fungi</taxon>
        <taxon>Dikarya</taxon>
        <taxon>Basidiomycota</taxon>
        <taxon>Agaricomycotina</taxon>
        <taxon>Agaricomycetes</taxon>
        <taxon>Polyporales</taxon>
        <taxon>Gelatoporiaceae</taxon>
        <taxon>Gelatoporia</taxon>
    </lineage>
</organism>
<keyword evidence="2" id="KW-0472">Membrane</keyword>
<dbReference type="PANTHER" id="PTHR36853:SF1">
    <property type="entry name" value="DUF3844 DOMAIN-CONTAINING PROTEIN"/>
    <property type="match status" value="1"/>
</dbReference>
<keyword evidence="2" id="KW-1133">Transmembrane helix</keyword>
<feature type="domain" description="Vacuolar sorting protein Vps3844 C-terminal" evidence="4">
    <location>
        <begin position="263"/>
        <end position="359"/>
    </location>
</feature>
<dbReference type="InterPro" id="IPR024382">
    <property type="entry name" value="Vps3844_C"/>
</dbReference>
<dbReference type="PANTHER" id="PTHR36853">
    <property type="entry name" value="EXPRESSED PROTEIN"/>
    <property type="match status" value="1"/>
</dbReference>
<dbReference type="InterPro" id="IPR053065">
    <property type="entry name" value="Archenteron_Induction-Rel"/>
</dbReference>
<feature type="compositionally biased region" description="Pro residues" evidence="1">
    <location>
        <begin position="241"/>
        <end position="254"/>
    </location>
</feature>
<protein>
    <recommendedName>
        <fullName evidence="4">Vacuolar sorting protein Vps3844 C-terminal domain-containing protein</fullName>
    </recommendedName>
</protein>
<dbReference type="OrthoDB" id="5583277at2759"/>
<dbReference type="GO" id="GO:0005783">
    <property type="term" value="C:endoplasmic reticulum"/>
    <property type="evidence" value="ECO:0007669"/>
    <property type="project" value="TreeGrafter"/>
</dbReference>
<evidence type="ECO:0000256" key="3">
    <source>
        <dbReference type="SAM" id="SignalP"/>
    </source>
</evidence>
<dbReference type="STRING" id="914234.M2R465"/>
<evidence type="ECO:0000256" key="1">
    <source>
        <dbReference type="SAM" id="MobiDB-lite"/>
    </source>
</evidence>
<proteinExistence type="predicted"/>
<evidence type="ECO:0000313" key="6">
    <source>
        <dbReference type="Proteomes" id="UP000016930"/>
    </source>
</evidence>